<dbReference type="EMBL" id="AP019301">
    <property type="protein sequence ID" value="BBH03364.1"/>
    <property type="molecule type" value="Genomic_DNA"/>
</dbReference>
<reference evidence="9" key="1">
    <citation type="journal article" date="2019" name="Science">
        <title>Mutation of a bHLH transcription factor allowed almond domestication.</title>
        <authorList>
            <person name="Sanchez-Perez R."/>
            <person name="Pavan S."/>
            <person name="Mazzeo R."/>
            <person name="Moldovan C."/>
            <person name="Aiese Cigliano R."/>
            <person name="Del Cueto J."/>
            <person name="Ricciardi F."/>
            <person name="Lotti C."/>
            <person name="Ricciardi L."/>
            <person name="Dicenta F."/>
            <person name="Lopez-Marques R.L."/>
            <person name="Lindberg Moller B."/>
        </authorList>
    </citation>
    <scope>NUCLEOTIDE SEQUENCE</scope>
</reference>
<evidence type="ECO:0000256" key="4">
    <source>
        <dbReference type="ARBA" id="ARBA00022692"/>
    </source>
</evidence>
<evidence type="ECO:0000313" key="9">
    <source>
        <dbReference type="EMBL" id="BBH03364.1"/>
    </source>
</evidence>
<dbReference type="Pfam" id="PF00153">
    <property type="entry name" value="Mito_carr"/>
    <property type="match status" value="3"/>
</dbReference>
<dbReference type="InterPro" id="IPR018108">
    <property type="entry name" value="MCP_transmembrane"/>
</dbReference>
<accession>A0A4Y1RGP0</accession>
<protein>
    <recommendedName>
        <fullName evidence="10">Mitochondrial substrate carrier family protein</fullName>
    </recommendedName>
</protein>
<dbReference type="PROSITE" id="PS50920">
    <property type="entry name" value="SOLCAR"/>
    <property type="match status" value="3"/>
</dbReference>
<gene>
    <name evidence="9" type="ORF">Prudu_014212</name>
</gene>
<evidence type="ECO:0000256" key="2">
    <source>
        <dbReference type="ARBA" id="ARBA00006375"/>
    </source>
</evidence>
<feature type="repeat" description="Solcar" evidence="8">
    <location>
        <begin position="559"/>
        <end position="624"/>
    </location>
</feature>
<proteinExistence type="inferred from homology"/>
<dbReference type="SUPFAM" id="SSF103506">
    <property type="entry name" value="Mitochondrial carrier"/>
    <property type="match status" value="1"/>
</dbReference>
<keyword evidence="4 8" id="KW-0812">Transmembrane</keyword>
<dbReference type="Gene3D" id="1.50.40.10">
    <property type="entry name" value="Mitochondrial carrier domain"/>
    <property type="match status" value="2"/>
</dbReference>
<evidence type="ECO:0000256" key="6">
    <source>
        <dbReference type="ARBA" id="ARBA00022989"/>
    </source>
</evidence>
<dbReference type="AlphaFoldDB" id="A0A4Y1RGP0"/>
<dbReference type="PANTHER" id="PTHR45667">
    <property type="entry name" value="S-ADENOSYLMETHIONINE MITOCHONDRIAL CARRIER PROTEIN"/>
    <property type="match status" value="1"/>
</dbReference>
<evidence type="ECO:0000256" key="3">
    <source>
        <dbReference type="ARBA" id="ARBA00022448"/>
    </source>
</evidence>
<evidence type="ECO:0000256" key="5">
    <source>
        <dbReference type="ARBA" id="ARBA00022737"/>
    </source>
</evidence>
<comment type="similarity">
    <text evidence="2">Belongs to the mitochondrial carrier (TC 2.A.29) family.</text>
</comment>
<evidence type="ECO:0000256" key="7">
    <source>
        <dbReference type="ARBA" id="ARBA00023136"/>
    </source>
</evidence>
<keyword evidence="7 8" id="KW-0472">Membrane</keyword>
<keyword evidence="6" id="KW-1133">Transmembrane helix</keyword>
<keyword evidence="5" id="KW-0677">Repeat</keyword>
<organism evidence="9">
    <name type="scientific">Prunus dulcis</name>
    <name type="common">Almond</name>
    <name type="synonym">Amygdalus dulcis</name>
    <dbReference type="NCBI Taxonomy" id="3755"/>
    <lineage>
        <taxon>Eukaryota</taxon>
        <taxon>Viridiplantae</taxon>
        <taxon>Streptophyta</taxon>
        <taxon>Embryophyta</taxon>
        <taxon>Tracheophyta</taxon>
        <taxon>Spermatophyta</taxon>
        <taxon>Magnoliopsida</taxon>
        <taxon>eudicotyledons</taxon>
        <taxon>Gunneridae</taxon>
        <taxon>Pentapetalae</taxon>
        <taxon>rosids</taxon>
        <taxon>fabids</taxon>
        <taxon>Rosales</taxon>
        <taxon>Rosaceae</taxon>
        <taxon>Amygdaloideae</taxon>
        <taxon>Amygdaleae</taxon>
        <taxon>Prunus</taxon>
    </lineage>
</organism>
<dbReference type="InterPro" id="IPR023395">
    <property type="entry name" value="MCP_dom_sf"/>
</dbReference>
<feature type="repeat" description="Solcar" evidence="8">
    <location>
        <begin position="328"/>
        <end position="407"/>
    </location>
</feature>
<feature type="repeat" description="Solcar" evidence="8">
    <location>
        <begin position="416"/>
        <end position="499"/>
    </location>
</feature>
<evidence type="ECO:0008006" key="10">
    <source>
        <dbReference type="Google" id="ProtNLM"/>
    </source>
</evidence>
<dbReference type="GO" id="GO:0016020">
    <property type="term" value="C:membrane"/>
    <property type="evidence" value="ECO:0007669"/>
    <property type="project" value="UniProtKB-SubCell"/>
</dbReference>
<name>A0A4Y1RGP0_PRUDU</name>
<sequence>MRSRAATFVKDSCIVIGSLDSCGSEKLELSSFLLFYQDIALFFFKETLKRFEKMAGCNKRHKNDQPSIKYSRKPEPKSPAILSNAMLISAVGQIWDCASRPLGFFQPKANSNHNDSGCQKEVVLADLGGEGNDVSEKMSVFEPYSRSYCHSSLWRFLHGGGNVSQESWRGKGLASLEVSYQLGIKVTEIENRTGQYCILEDTNNIAGGSISGDTVNIAGGSISGDTSSPVDNLTTNAYNLLLYENEKLEMNTRTSLTSDYFLRAVGSEVDGSISRTPCSNLYTDYHIDSLASCKDQFEESHHKIDDHEQLGRKKKQSEIFIIQDECKTEIGALALKSLIMLLLSKNMPLQTVVQSCRAEQKSLCYIGKSIVSDRGLTGLYRGIATNIASSAPISAVYTFTYESVKGALLPLFPKEYYSFAHCMAGGCASIATSFIFTPSERIKQQMQVGSHYNNCWNALGGIIRNGGLPSLYAGWGAVLCRNVPHSIVKFYTYESLKQFMLSRMKLVFIPPHYKQFVNLFSTPNLFHFNYNLPSLQLALSKLFSFSSHPSYTKMIFPPLQLVCGGLAGSTAALLTTPFDVVKTRLQTQIPGSMSQYNSVIHALQEIGKNEGLKGLYRSALLCII</sequence>
<evidence type="ECO:0000256" key="1">
    <source>
        <dbReference type="ARBA" id="ARBA00004141"/>
    </source>
</evidence>
<comment type="subcellular location">
    <subcellularLocation>
        <location evidence="1">Membrane</location>
        <topology evidence="1">Multi-pass membrane protein</topology>
    </subcellularLocation>
</comment>
<keyword evidence="3" id="KW-0813">Transport</keyword>
<evidence type="ECO:0000256" key="8">
    <source>
        <dbReference type="PROSITE-ProRule" id="PRU00282"/>
    </source>
</evidence>